<dbReference type="NCBIfam" id="NF038029">
    <property type="entry name" value="LP_plasma"/>
    <property type="match status" value="1"/>
</dbReference>
<proteinExistence type="predicted"/>
<keyword evidence="2" id="KW-0732">Signal</keyword>
<feature type="region of interest" description="Disordered" evidence="1">
    <location>
        <begin position="236"/>
        <end position="278"/>
    </location>
</feature>
<dbReference type="RefSeq" id="WP_100254412.1">
    <property type="nucleotide sequence ID" value="NZ_CP015819.1"/>
</dbReference>
<dbReference type="AlphaFoldDB" id="A0A1Y0L0B3"/>
<dbReference type="OrthoDB" id="389063at2"/>
<accession>A0A1Y0L0B3</accession>
<evidence type="ECO:0000256" key="1">
    <source>
        <dbReference type="SAM" id="MobiDB-lite"/>
    </source>
</evidence>
<evidence type="ECO:0000313" key="3">
    <source>
        <dbReference type="EMBL" id="ATX70853.1"/>
    </source>
</evidence>
<evidence type="ECO:0000313" key="4">
    <source>
        <dbReference type="Proteomes" id="UP000231179"/>
    </source>
</evidence>
<dbReference type="PROSITE" id="PS51257">
    <property type="entry name" value="PROKAR_LIPOPROTEIN"/>
    <property type="match status" value="1"/>
</dbReference>
<dbReference type="InterPro" id="IPR054816">
    <property type="entry name" value="Lipoprotein_mollicutes-type_CS"/>
</dbReference>
<name>A0A1Y0L0B3_9MOLU</name>
<evidence type="ECO:0008006" key="5">
    <source>
        <dbReference type="Google" id="ProtNLM"/>
    </source>
</evidence>
<feature type="chain" id="PRO_5012733806" description="Lipoprotein" evidence="2">
    <location>
        <begin position="22"/>
        <end position="298"/>
    </location>
</feature>
<feature type="signal peptide" evidence="2">
    <location>
        <begin position="1"/>
        <end position="21"/>
    </location>
</feature>
<gene>
    <name evidence="3" type="ORF">SCLAR_v1c05340</name>
</gene>
<dbReference type="InterPro" id="IPR036249">
    <property type="entry name" value="Thioredoxin-like_sf"/>
</dbReference>
<dbReference type="Gene3D" id="3.40.30.10">
    <property type="entry name" value="Glutaredoxin"/>
    <property type="match status" value="1"/>
</dbReference>
<dbReference type="Proteomes" id="UP000231179">
    <property type="component" value="Chromosome"/>
</dbReference>
<protein>
    <recommendedName>
        <fullName evidence="5">Lipoprotein</fullName>
    </recommendedName>
</protein>
<feature type="compositionally biased region" description="Low complexity" evidence="1">
    <location>
        <begin position="265"/>
        <end position="278"/>
    </location>
</feature>
<dbReference type="SUPFAM" id="SSF52833">
    <property type="entry name" value="Thioredoxin-like"/>
    <property type="match status" value="1"/>
</dbReference>
<sequence>MKKLISVLSATALLTSSTASVISCGNDAYWNEFNRAVKNQETFMVYIGADDCEYCNHFEDSKKITGDLVQELLDGLIAKYKADLTTLGDKVEVDDLTGFGQAIKVPDQVKLREFIIEAKADNFNEKWSKNILNWVRDQLREIYYTKEFKYNVDNGNGEVNARNQVNAAVKSYLDNAKGTPFFLMIRNGKLAGISSGYSRTSPINHDEDIRNWFETFKNFFLADDLSNQIVNLIKNSSGSSSGGEEASETAEGATTAKNSKKAKPTTKPAVKPAAAKPVKTAKNKLTYDYSQLNLLNYM</sequence>
<organism evidence="3 4">
    <name type="scientific">Spiroplasma clarkii</name>
    <dbReference type="NCBI Taxonomy" id="2139"/>
    <lineage>
        <taxon>Bacteria</taxon>
        <taxon>Bacillati</taxon>
        <taxon>Mycoplasmatota</taxon>
        <taxon>Mollicutes</taxon>
        <taxon>Entomoplasmatales</taxon>
        <taxon>Spiroplasmataceae</taxon>
        <taxon>Spiroplasma</taxon>
    </lineage>
</organism>
<evidence type="ECO:0000256" key="2">
    <source>
        <dbReference type="SAM" id="SignalP"/>
    </source>
</evidence>
<dbReference type="KEGG" id="scla:SCLARK_00807"/>
<reference evidence="3 4" key="1">
    <citation type="submission" date="2017-11" db="EMBL/GenBank/DDBJ databases">
        <title>Complete genome sequence of Spiroplasma clarkii CN-5 (DSM 19994).</title>
        <authorList>
            <person name="Tsai Y.-M."/>
            <person name="Chang A."/>
            <person name="Lo W.-S."/>
            <person name="Kuo C.-H."/>
        </authorList>
    </citation>
    <scope>NUCLEOTIDE SEQUENCE [LARGE SCALE GENOMIC DNA]</scope>
    <source>
        <strain evidence="3 4">CN-5</strain>
    </source>
</reference>
<feature type="compositionally biased region" description="Low complexity" evidence="1">
    <location>
        <begin position="236"/>
        <end position="257"/>
    </location>
</feature>
<keyword evidence="4" id="KW-1185">Reference proteome</keyword>
<dbReference type="EMBL" id="CP024870">
    <property type="protein sequence ID" value="ATX70853.1"/>
    <property type="molecule type" value="Genomic_DNA"/>
</dbReference>